<proteinExistence type="predicted"/>
<evidence type="ECO:0000313" key="2">
    <source>
        <dbReference type="EMBL" id="SDH31725.1"/>
    </source>
</evidence>
<accession>A0A1G8BER9</accession>
<dbReference type="InterPro" id="IPR005153">
    <property type="entry name" value="MbtH-like_dom"/>
</dbReference>
<dbReference type="STRING" id="200378.SAMN05216553_11936"/>
<feature type="domain" description="MbtH-like" evidence="1">
    <location>
        <begin position="1"/>
        <end position="51"/>
    </location>
</feature>
<evidence type="ECO:0000259" key="1">
    <source>
        <dbReference type="SMART" id="SM00923"/>
    </source>
</evidence>
<organism evidence="2 3">
    <name type="scientific">Lentzea fradiae</name>
    <dbReference type="NCBI Taxonomy" id="200378"/>
    <lineage>
        <taxon>Bacteria</taxon>
        <taxon>Bacillati</taxon>
        <taxon>Actinomycetota</taxon>
        <taxon>Actinomycetes</taxon>
        <taxon>Pseudonocardiales</taxon>
        <taxon>Pseudonocardiaceae</taxon>
        <taxon>Lentzea</taxon>
    </lineage>
</organism>
<reference evidence="3" key="1">
    <citation type="submission" date="2016-10" db="EMBL/GenBank/DDBJ databases">
        <authorList>
            <person name="Varghese N."/>
            <person name="Submissions S."/>
        </authorList>
    </citation>
    <scope>NUCLEOTIDE SEQUENCE [LARGE SCALE GENOMIC DNA]</scope>
    <source>
        <strain evidence="3">CGMCC 4.3506</strain>
    </source>
</reference>
<dbReference type="PANTHER" id="PTHR38444:SF1">
    <property type="entry name" value="ENTEROBACTIN BIOSYNTHESIS PROTEIN YBDZ"/>
    <property type="match status" value="1"/>
</dbReference>
<dbReference type="Pfam" id="PF03621">
    <property type="entry name" value="MbtH"/>
    <property type="match status" value="1"/>
</dbReference>
<dbReference type="GO" id="GO:0019290">
    <property type="term" value="P:siderophore biosynthetic process"/>
    <property type="evidence" value="ECO:0007669"/>
    <property type="project" value="TreeGrafter"/>
</dbReference>
<dbReference type="PANTHER" id="PTHR38444">
    <property type="entry name" value="ENTEROBACTIN BIOSYNTHESIS PROTEIN YBDZ"/>
    <property type="match status" value="1"/>
</dbReference>
<dbReference type="EMBL" id="FNCC01000019">
    <property type="protein sequence ID" value="SDH31725.1"/>
    <property type="molecule type" value="Genomic_DNA"/>
</dbReference>
<keyword evidence="3" id="KW-1185">Reference proteome</keyword>
<name>A0A1G8BER9_9PSEU</name>
<gene>
    <name evidence="2" type="ORF">SAMN05216553_11936</name>
</gene>
<dbReference type="InterPro" id="IPR038020">
    <property type="entry name" value="MbtH-like_sf"/>
</dbReference>
<dbReference type="Gene3D" id="3.90.820.10">
    <property type="entry name" value="Structural Genomics, Unknown Function 30-nov-00 1gh9 Mol_id"/>
    <property type="match status" value="1"/>
</dbReference>
<protein>
    <submittedName>
        <fullName evidence="2">Uncharacterized conserved protein YbdZ, MbtH family</fullName>
    </submittedName>
</protein>
<dbReference type="OrthoDB" id="3536582at2"/>
<sequence length="187" mass="20151">MTGRTTDETYLVVRNDEEQYSIWPAHRDLPPGWHDEGFRGPEQDCLGHIDEVWTDMRPLSLRKALTEAADRPAAAEVVLPEGPDLVTRLCAGEHRVRVVLRPAASPERLAAAIGDGYVHVLFPDTGGGTELGVLLDHAATDLSAADLAAGTGTARLAGELTLDFHRLRCEISVEVADLTGVGSLRPV</sequence>
<dbReference type="GO" id="GO:0005829">
    <property type="term" value="C:cytosol"/>
    <property type="evidence" value="ECO:0007669"/>
    <property type="project" value="TreeGrafter"/>
</dbReference>
<dbReference type="Proteomes" id="UP000199623">
    <property type="component" value="Unassembled WGS sequence"/>
</dbReference>
<dbReference type="SUPFAM" id="SSF160582">
    <property type="entry name" value="MbtH-like"/>
    <property type="match status" value="1"/>
</dbReference>
<dbReference type="AlphaFoldDB" id="A0A1G8BER9"/>
<dbReference type="InterPro" id="IPR037407">
    <property type="entry name" value="MLP_fam"/>
</dbReference>
<evidence type="ECO:0000313" key="3">
    <source>
        <dbReference type="Proteomes" id="UP000199623"/>
    </source>
</evidence>
<dbReference type="SMART" id="SM00923">
    <property type="entry name" value="MbtH"/>
    <property type="match status" value="1"/>
</dbReference>